<dbReference type="InterPro" id="IPR036779">
    <property type="entry name" value="LysM_dom_sf"/>
</dbReference>
<evidence type="ECO:0000313" key="3">
    <source>
        <dbReference type="EMBL" id="HIU38081.1"/>
    </source>
</evidence>
<evidence type="ECO:0008006" key="5">
    <source>
        <dbReference type="Google" id="ProtNLM"/>
    </source>
</evidence>
<dbReference type="Gene3D" id="3.10.350.10">
    <property type="entry name" value="LysM domain"/>
    <property type="match status" value="1"/>
</dbReference>
<dbReference type="Proteomes" id="UP000824076">
    <property type="component" value="Unassembled WGS sequence"/>
</dbReference>
<evidence type="ECO:0000313" key="4">
    <source>
        <dbReference type="Proteomes" id="UP000824076"/>
    </source>
</evidence>
<organism evidence="3 4">
    <name type="scientific">Candidatus Limisoma intestinavium</name>
    <dbReference type="NCBI Taxonomy" id="2840856"/>
    <lineage>
        <taxon>Bacteria</taxon>
        <taxon>Pseudomonadati</taxon>
        <taxon>Bacteroidota</taxon>
        <taxon>Bacteroidia</taxon>
        <taxon>Bacteroidales</taxon>
        <taxon>Candidatus Limisoma</taxon>
    </lineage>
</organism>
<proteinExistence type="predicted"/>
<reference evidence="3" key="1">
    <citation type="submission" date="2020-10" db="EMBL/GenBank/DDBJ databases">
        <authorList>
            <person name="Gilroy R."/>
        </authorList>
    </citation>
    <scope>NUCLEOTIDE SEQUENCE</scope>
    <source>
        <strain evidence="3">17073</strain>
    </source>
</reference>
<protein>
    <recommendedName>
        <fullName evidence="5">LysM domain-containing protein</fullName>
    </recommendedName>
</protein>
<keyword evidence="2" id="KW-1133">Transmembrane helix</keyword>
<gene>
    <name evidence="3" type="ORF">IAD18_00240</name>
</gene>
<comment type="caution">
    <text evidence="3">The sequence shown here is derived from an EMBL/GenBank/DDBJ whole genome shotgun (WGS) entry which is preliminary data.</text>
</comment>
<dbReference type="AlphaFoldDB" id="A0A9D1LGN7"/>
<sequence>MANKVAVFQDIVAELSALTNTSEALCSTFLKSFFALISERMADGVKVDKIGKFGIAGDKVVYVADKELAEFVNAAFDCFEPVALDEDFSDSETEQALPMQPDSDFKQQEESSQADSCCEQFEVNDVGEPQVDDAAQGDAVQEQEPEESEVEVEKEEELAENMDTEIVERTQRSRWKGCPFLGGFATGVAAIAIVAGIFYYLGMLRFEQRKDLPEAAGKATNEVVANATPVVQNDSTSMMEQVQKEKEANAIQQEPQTFKVTETAYLSNISRKYYGHYAFWVYIYLENKDVIKDPDNLPVGIVLKIPAPEKYGIDKSNSESIKKAEIEALKIQQSFR</sequence>
<evidence type="ECO:0000256" key="1">
    <source>
        <dbReference type="SAM" id="MobiDB-lite"/>
    </source>
</evidence>
<reference evidence="3" key="2">
    <citation type="journal article" date="2021" name="PeerJ">
        <title>Extensive microbial diversity within the chicken gut microbiome revealed by metagenomics and culture.</title>
        <authorList>
            <person name="Gilroy R."/>
            <person name="Ravi A."/>
            <person name="Getino M."/>
            <person name="Pursley I."/>
            <person name="Horton D.L."/>
            <person name="Alikhan N.F."/>
            <person name="Baker D."/>
            <person name="Gharbi K."/>
            <person name="Hall N."/>
            <person name="Watson M."/>
            <person name="Adriaenssens E.M."/>
            <person name="Foster-Nyarko E."/>
            <person name="Jarju S."/>
            <person name="Secka A."/>
            <person name="Antonio M."/>
            <person name="Oren A."/>
            <person name="Chaudhuri R.R."/>
            <person name="La Ragione R."/>
            <person name="Hildebrand F."/>
            <person name="Pallen M.J."/>
        </authorList>
    </citation>
    <scope>NUCLEOTIDE SEQUENCE</scope>
    <source>
        <strain evidence="3">17073</strain>
    </source>
</reference>
<feature type="compositionally biased region" description="Acidic residues" evidence="1">
    <location>
        <begin position="141"/>
        <end position="159"/>
    </location>
</feature>
<accession>A0A9D1LGN7</accession>
<name>A0A9D1LGN7_9BACT</name>
<keyword evidence="2" id="KW-0812">Transmembrane</keyword>
<evidence type="ECO:0000256" key="2">
    <source>
        <dbReference type="SAM" id="Phobius"/>
    </source>
</evidence>
<feature type="region of interest" description="Disordered" evidence="1">
    <location>
        <begin position="128"/>
        <end position="159"/>
    </location>
</feature>
<keyword evidence="2" id="KW-0472">Membrane</keyword>
<feature type="transmembrane region" description="Helical" evidence="2">
    <location>
        <begin position="180"/>
        <end position="201"/>
    </location>
</feature>
<dbReference type="EMBL" id="DVMS01000007">
    <property type="protein sequence ID" value="HIU38081.1"/>
    <property type="molecule type" value="Genomic_DNA"/>
</dbReference>
<feature type="region of interest" description="Disordered" evidence="1">
    <location>
        <begin position="89"/>
        <end position="111"/>
    </location>
</feature>